<protein>
    <submittedName>
        <fullName evidence="6">LysR family transcriptional regulator</fullName>
    </submittedName>
</protein>
<dbReference type="InterPro" id="IPR000847">
    <property type="entry name" value="LysR_HTH_N"/>
</dbReference>
<dbReference type="PROSITE" id="PS50931">
    <property type="entry name" value="HTH_LYSR"/>
    <property type="match status" value="1"/>
</dbReference>
<dbReference type="Pfam" id="PF03466">
    <property type="entry name" value="LysR_substrate"/>
    <property type="match status" value="1"/>
</dbReference>
<evidence type="ECO:0000256" key="3">
    <source>
        <dbReference type="ARBA" id="ARBA00023125"/>
    </source>
</evidence>
<accession>A0A3R7F2W2</accession>
<dbReference type="Gene3D" id="1.10.10.10">
    <property type="entry name" value="Winged helix-like DNA-binding domain superfamily/Winged helix DNA-binding domain"/>
    <property type="match status" value="1"/>
</dbReference>
<comment type="similarity">
    <text evidence="1">Belongs to the LysR transcriptional regulatory family.</text>
</comment>
<dbReference type="FunFam" id="1.10.10.10:FF:000001">
    <property type="entry name" value="LysR family transcriptional regulator"/>
    <property type="match status" value="1"/>
</dbReference>
<dbReference type="GO" id="GO:0003700">
    <property type="term" value="F:DNA-binding transcription factor activity"/>
    <property type="evidence" value="ECO:0007669"/>
    <property type="project" value="InterPro"/>
</dbReference>
<dbReference type="InterPro" id="IPR036390">
    <property type="entry name" value="WH_DNA-bd_sf"/>
</dbReference>
<evidence type="ECO:0000313" key="7">
    <source>
        <dbReference type="Proteomes" id="UP000283709"/>
    </source>
</evidence>
<dbReference type="RefSeq" id="WP_120349145.1">
    <property type="nucleotide sequence ID" value="NZ_MCAS01000068.1"/>
</dbReference>
<evidence type="ECO:0000313" key="6">
    <source>
        <dbReference type="EMBL" id="RKF30609.1"/>
    </source>
</evidence>
<dbReference type="SUPFAM" id="SSF46785">
    <property type="entry name" value="Winged helix' DNA-binding domain"/>
    <property type="match status" value="1"/>
</dbReference>
<keyword evidence="2" id="KW-0805">Transcription regulation</keyword>
<evidence type="ECO:0000259" key="5">
    <source>
        <dbReference type="PROSITE" id="PS50931"/>
    </source>
</evidence>
<dbReference type="NCBIfam" id="NF008294">
    <property type="entry name" value="PRK11074.1"/>
    <property type="match status" value="1"/>
</dbReference>
<dbReference type="AlphaFoldDB" id="A0A3R7F2W2"/>
<evidence type="ECO:0000256" key="2">
    <source>
        <dbReference type="ARBA" id="ARBA00023015"/>
    </source>
</evidence>
<evidence type="ECO:0000256" key="1">
    <source>
        <dbReference type="ARBA" id="ARBA00009437"/>
    </source>
</evidence>
<dbReference type="Proteomes" id="UP000283709">
    <property type="component" value="Unassembled WGS sequence"/>
</dbReference>
<evidence type="ECO:0000256" key="4">
    <source>
        <dbReference type="ARBA" id="ARBA00023163"/>
    </source>
</evidence>
<name>A0A3R7F2W2_9BURK</name>
<keyword evidence="4" id="KW-0804">Transcription</keyword>
<dbReference type="InterPro" id="IPR005119">
    <property type="entry name" value="LysR_subst-bd"/>
</dbReference>
<dbReference type="Gene3D" id="3.40.190.290">
    <property type="match status" value="1"/>
</dbReference>
<dbReference type="PANTHER" id="PTHR30126">
    <property type="entry name" value="HTH-TYPE TRANSCRIPTIONAL REGULATOR"/>
    <property type="match status" value="1"/>
</dbReference>
<feature type="domain" description="HTH lysR-type" evidence="5">
    <location>
        <begin position="2"/>
        <end position="59"/>
    </location>
</feature>
<reference evidence="6 7" key="1">
    <citation type="submission" date="2016-07" db="EMBL/GenBank/DDBJ databases">
        <title>Genome analysis of Burkholderia fungorum ES3-20.</title>
        <authorList>
            <person name="Xu D."/>
            <person name="Yao R."/>
            <person name="Zheng S."/>
        </authorList>
    </citation>
    <scope>NUCLEOTIDE SEQUENCE [LARGE SCALE GENOMIC DNA]</scope>
    <source>
        <strain evidence="6 7">ES3-20</strain>
    </source>
</reference>
<comment type="caution">
    <text evidence="6">The sequence shown here is derived from an EMBL/GenBank/DDBJ whole genome shotgun (WGS) entry which is preliminary data.</text>
</comment>
<organism evidence="6 7">
    <name type="scientific">Paraburkholderia fungorum</name>
    <dbReference type="NCBI Taxonomy" id="134537"/>
    <lineage>
        <taxon>Bacteria</taxon>
        <taxon>Pseudomonadati</taxon>
        <taxon>Pseudomonadota</taxon>
        <taxon>Betaproteobacteria</taxon>
        <taxon>Burkholderiales</taxon>
        <taxon>Burkholderiaceae</taxon>
        <taxon>Paraburkholderia</taxon>
    </lineage>
</organism>
<dbReference type="OrthoDB" id="5293066at2"/>
<dbReference type="GO" id="GO:0000976">
    <property type="term" value="F:transcription cis-regulatory region binding"/>
    <property type="evidence" value="ECO:0007669"/>
    <property type="project" value="TreeGrafter"/>
</dbReference>
<keyword evidence="3" id="KW-0238">DNA-binding</keyword>
<dbReference type="PRINTS" id="PR00039">
    <property type="entry name" value="HTHLYSR"/>
</dbReference>
<gene>
    <name evidence="6" type="ORF">BCY88_13210</name>
</gene>
<dbReference type="Pfam" id="PF00126">
    <property type="entry name" value="HTH_1"/>
    <property type="match status" value="1"/>
</dbReference>
<proteinExistence type="inferred from homology"/>
<sequence>MLSIESLQLVDLIARTGSFTAAAKALHRVPSAVSYAVRNIEEELGVELFRRLHRTVVLTEAGHHFVDEARGMLKKMDEIKRETLRVANGWQPSLSIALDNIVCADRISALMADFYRHFDNVELIVRIEVFNGVWEALVTGRSDIAIGATTAVPVGGDFQFRDMGSIEWAFLVSRNHPLATVTTPLSNDVLAAFPSICLEDTSRDIPKRTTWLLPNQRRLVVPDWLRAINCFTEGLGIGYMPVHLARPYIESGALVEKTVEHPKAPAPCCVAWYGGKTPPVLDWVLDYLGDSEKLHREWIS</sequence>
<dbReference type="InterPro" id="IPR036388">
    <property type="entry name" value="WH-like_DNA-bd_sf"/>
</dbReference>
<dbReference type="EMBL" id="MCAS01000068">
    <property type="protein sequence ID" value="RKF30609.1"/>
    <property type="molecule type" value="Genomic_DNA"/>
</dbReference>
<dbReference type="SUPFAM" id="SSF53850">
    <property type="entry name" value="Periplasmic binding protein-like II"/>
    <property type="match status" value="1"/>
</dbReference>
<dbReference type="PANTHER" id="PTHR30126:SF18">
    <property type="entry name" value="LYSR FAMILY TRANSCRIPTIONAL REGULATOR"/>
    <property type="match status" value="1"/>
</dbReference>